<dbReference type="InterPro" id="IPR037185">
    <property type="entry name" value="EmrE-like"/>
</dbReference>
<organism evidence="7 8">
    <name type="scientific">candidate division KSB3 bacterium</name>
    <dbReference type="NCBI Taxonomy" id="2044937"/>
    <lineage>
        <taxon>Bacteria</taxon>
        <taxon>candidate division KSB3</taxon>
    </lineage>
</organism>
<feature type="domain" description="EamA" evidence="6">
    <location>
        <begin position="83"/>
        <end position="215"/>
    </location>
</feature>
<keyword evidence="4 5" id="KW-0472">Membrane</keyword>
<keyword evidence="3 5" id="KW-1133">Transmembrane helix</keyword>
<feature type="domain" description="EamA" evidence="6">
    <location>
        <begin position="227"/>
        <end position="349"/>
    </location>
</feature>
<protein>
    <submittedName>
        <fullName evidence="7">EamA family transporter</fullName>
    </submittedName>
</protein>
<dbReference type="PANTHER" id="PTHR22911">
    <property type="entry name" value="ACYL-MALONYL CONDENSING ENZYME-RELATED"/>
    <property type="match status" value="1"/>
</dbReference>
<evidence type="ECO:0000256" key="2">
    <source>
        <dbReference type="ARBA" id="ARBA00022692"/>
    </source>
</evidence>
<evidence type="ECO:0000313" key="7">
    <source>
        <dbReference type="EMBL" id="MBD3323652.1"/>
    </source>
</evidence>
<evidence type="ECO:0000256" key="1">
    <source>
        <dbReference type="ARBA" id="ARBA00004141"/>
    </source>
</evidence>
<evidence type="ECO:0000256" key="3">
    <source>
        <dbReference type="ARBA" id="ARBA00022989"/>
    </source>
</evidence>
<feature type="transmembrane region" description="Helical" evidence="5">
    <location>
        <begin position="146"/>
        <end position="167"/>
    </location>
</feature>
<name>A0A9D5Q4X4_9BACT</name>
<feature type="transmembrane region" description="Helical" evidence="5">
    <location>
        <begin position="312"/>
        <end position="332"/>
    </location>
</feature>
<keyword evidence="2 5" id="KW-0812">Transmembrane</keyword>
<dbReference type="Proteomes" id="UP000649604">
    <property type="component" value="Unassembled WGS sequence"/>
</dbReference>
<dbReference type="PANTHER" id="PTHR22911:SF6">
    <property type="entry name" value="SOLUTE CARRIER FAMILY 35 MEMBER G1"/>
    <property type="match status" value="1"/>
</dbReference>
<reference evidence="7" key="1">
    <citation type="submission" date="2019-11" db="EMBL/GenBank/DDBJ databases">
        <title>Microbial mats filling the niche in hypersaline microbial mats.</title>
        <authorList>
            <person name="Wong H.L."/>
            <person name="Macleod F.I."/>
            <person name="White R.A. III"/>
            <person name="Burns B.P."/>
        </authorList>
    </citation>
    <scope>NUCLEOTIDE SEQUENCE</scope>
    <source>
        <strain evidence="7">Rbin_158</strain>
    </source>
</reference>
<dbReference type="Pfam" id="PF00892">
    <property type="entry name" value="EamA"/>
    <property type="match status" value="2"/>
</dbReference>
<dbReference type="AlphaFoldDB" id="A0A9D5Q4X4"/>
<evidence type="ECO:0000259" key="6">
    <source>
        <dbReference type="Pfam" id="PF00892"/>
    </source>
</evidence>
<feature type="transmembrane region" description="Helical" evidence="5">
    <location>
        <begin position="81"/>
        <end position="103"/>
    </location>
</feature>
<evidence type="ECO:0000256" key="4">
    <source>
        <dbReference type="ARBA" id="ARBA00023136"/>
    </source>
</evidence>
<comment type="caution">
    <text evidence="7">The sequence shown here is derived from an EMBL/GenBank/DDBJ whole genome shotgun (WGS) entry which is preliminary data.</text>
</comment>
<feature type="transmembrane region" description="Helical" evidence="5">
    <location>
        <begin position="255"/>
        <end position="277"/>
    </location>
</feature>
<dbReference type="InterPro" id="IPR000620">
    <property type="entry name" value="EamA_dom"/>
</dbReference>
<sequence length="368" mass="41173">MPASIDMKSSVQLLINSNRLFFCIDPLLLHTRKRRLCEIFDQEVPRRRFPFQPLKNPFSNTPYIKHFSSVAAMQRRFSRELLGSGAILVAAVCFYMETVAVRWATFDAVALDSSFLAFSRFFLGFLVVGVSLLIKWKLPRPRQYRFLLGRAFTNVLAVLFFFKAVALTTLAEANILNQTAPIFIAIISWMFIKEQRDLMASIMTVIAFCGIFLVVSPGDLGIQVNTLWGLASGVMAGITITCLNLTRQHNDSETILFIVFAIGAAILLIVFGHRFHLPNTKELYYFLMCGGMGIIGQYLLTMGFRYVTAVKGSILLSIRILIAAIAGPYITSDPPLELTGWLGAIIILATNIYFILHKTRIPPADPVS</sequence>
<accession>A0A9D5Q4X4</accession>
<comment type="subcellular location">
    <subcellularLocation>
        <location evidence="1">Membrane</location>
        <topology evidence="1">Multi-pass membrane protein</topology>
    </subcellularLocation>
</comment>
<evidence type="ECO:0000256" key="5">
    <source>
        <dbReference type="SAM" id="Phobius"/>
    </source>
</evidence>
<feature type="transmembrane region" description="Helical" evidence="5">
    <location>
        <begin position="173"/>
        <end position="191"/>
    </location>
</feature>
<feature type="transmembrane region" description="Helical" evidence="5">
    <location>
        <begin position="198"/>
        <end position="215"/>
    </location>
</feature>
<dbReference type="GO" id="GO:0016020">
    <property type="term" value="C:membrane"/>
    <property type="evidence" value="ECO:0007669"/>
    <property type="project" value="UniProtKB-SubCell"/>
</dbReference>
<proteinExistence type="predicted"/>
<feature type="transmembrane region" description="Helical" evidence="5">
    <location>
        <begin position="115"/>
        <end position="134"/>
    </location>
</feature>
<feature type="transmembrane region" description="Helical" evidence="5">
    <location>
        <begin position="227"/>
        <end position="246"/>
    </location>
</feature>
<feature type="transmembrane region" description="Helical" evidence="5">
    <location>
        <begin position="338"/>
        <end position="356"/>
    </location>
</feature>
<feature type="transmembrane region" description="Helical" evidence="5">
    <location>
        <begin position="283"/>
        <end position="300"/>
    </location>
</feature>
<dbReference type="SUPFAM" id="SSF103481">
    <property type="entry name" value="Multidrug resistance efflux transporter EmrE"/>
    <property type="match status" value="2"/>
</dbReference>
<dbReference type="EMBL" id="WJJP01000112">
    <property type="protein sequence ID" value="MBD3323652.1"/>
    <property type="molecule type" value="Genomic_DNA"/>
</dbReference>
<gene>
    <name evidence="7" type="ORF">GF339_03650</name>
</gene>
<evidence type="ECO:0000313" key="8">
    <source>
        <dbReference type="Proteomes" id="UP000649604"/>
    </source>
</evidence>